<dbReference type="InterPro" id="IPR001345">
    <property type="entry name" value="PG/BPGM_mutase_AS"/>
</dbReference>
<evidence type="ECO:0000256" key="4">
    <source>
        <dbReference type="PIRSR" id="PIRSR613078-2"/>
    </source>
</evidence>
<proteinExistence type="predicted"/>
<protein>
    <submittedName>
        <fullName evidence="5">Phosphoglycerate mutase</fullName>
    </submittedName>
</protein>
<dbReference type="PROSITE" id="PS00175">
    <property type="entry name" value="PG_MUTASE"/>
    <property type="match status" value="1"/>
</dbReference>
<evidence type="ECO:0000256" key="3">
    <source>
        <dbReference type="PIRSR" id="PIRSR613078-1"/>
    </source>
</evidence>
<comment type="caution">
    <text evidence="5">The sequence shown here is derived from an EMBL/GenBank/DDBJ whole genome shotgun (WGS) entry which is preliminary data.</text>
</comment>
<keyword evidence="1" id="KW-0324">Glycolysis</keyword>
<dbReference type="SUPFAM" id="SSF53254">
    <property type="entry name" value="Phosphoglycerate mutase-like"/>
    <property type="match status" value="1"/>
</dbReference>
<dbReference type="GO" id="GO:0016791">
    <property type="term" value="F:phosphatase activity"/>
    <property type="evidence" value="ECO:0007669"/>
    <property type="project" value="TreeGrafter"/>
</dbReference>
<dbReference type="Gene3D" id="3.40.50.1240">
    <property type="entry name" value="Phosphoglycerate mutase-like"/>
    <property type="match status" value="1"/>
</dbReference>
<reference evidence="5" key="1">
    <citation type="submission" date="2021-03" db="EMBL/GenBank/DDBJ databases">
        <title>Taxonomic study of Clostridium polyendosporum from meadow-gley soil under rice.</title>
        <authorList>
            <person name="Kobayashi H."/>
            <person name="Tanizawa Y."/>
            <person name="Yagura M."/>
        </authorList>
    </citation>
    <scope>NUCLEOTIDE SEQUENCE</scope>
    <source>
        <strain evidence="5">JCM 30710</strain>
    </source>
</reference>
<evidence type="ECO:0000313" key="6">
    <source>
        <dbReference type="Proteomes" id="UP000679179"/>
    </source>
</evidence>
<dbReference type="AlphaFoldDB" id="A0A919S0U8"/>
<feature type="active site" description="Tele-phosphohistidine intermediate" evidence="3">
    <location>
        <position position="10"/>
    </location>
</feature>
<dbReference type="RefSeq" id="WP_212903807.1">
    <property type="nucleotide sequence ID" value="NZ_BOPZ01000013.1"/>
</dbReference>
<evidence type="ECO:0000256" key="2">
    <source>
        <dbReference type="ARBA" id="ARBA00023235"/>
    </source>
</evidence>
<dbReference type="PANTHER" id="PTHR48100:SF1">
    <property type="entry name" value="HISTIDINE PHOSPHATASE FAMILY PROTEIN-RELATED"/>
    <property type="match status" value="1"/>
</dbReference>
<gene>
    <name evidence="5" type="ORF">CPJCM30710_17610</name>
</gene>
<name>A0A919S0U8_9CLOT</name>
<keyword evidence="6" id="KW-1185">Reference proteome</keyword>
<dbReference type="Proteomes" id="UP000679179">
    <property type="component" value="Unassembled WGS sequence"/>
</dbReference>
<evidence type="ECO:0000256" key="1">
    <source>
        <dbReference type="ARBA" id="ARBA00023152"/>
    </source>
</evidence>
<accession>A0A919S0U8</accession>
<feature type="binding site" evidence="4">
    <location>
        <begin position="9"/>
        <end position="16"/>
    </location>
    <ligand>
        <name>substrate</name>
    </ligand>
</feature>
<dbReference type="SMART" id="SM00855">
    <property type="entry name" value="PGAM"/>
    <property type="match status" value="1"/>
</dbReference>
<dbReference type="InterPro" id="IPR029033">
    <property type="entry name" value="His_PPase_superfam"/>
</dbReference>
<keyword evidence="2" id="KW-0413">Isomerase</keyword>
<feature type="binding site" evidence="4">
    <location>
        <position position="58"/>
    </location>
    <ligand>
        <name>substrate</name>
    </ligand>
</feature>
<organism evidence="5 6">
    <name type="scientific">Clostridium polyendosporum</name>
    <dbReference type="NCBI Taxonomy" id="69208"/>
    <lineage>
        <taxon>Bacteria</taxon>
        <taxon>Bacillati</taxon>
        <taxon>Bacillota</taxon>
        <taxon>Clostridia</taxon>
        <taxon>Eubacteriales</taxon>
        <taxon>Clostridiaceae</taxon>
        <taxon>Clostridium</taxon>
    </lineage>
</organism>
<dbReference type="InterPro" id="IPR050275">
    <property type="entry name" value="PGM_Phosphatase"/>
</dbReference>
<dbReference type="GO" id="GO:0005737">
    <property type="term" value="C:cytoplasm"/>
    <property type="evidence" value="ECO:0007669"/>
    <property type="project" value="TreeGrafter"/>
</dbReference>
<feature type="active site" description="Proton donor/acceptor" evidence="3">
    <location>
        <position position="82"/>
    </location>
</feature>
<dbReference type="InterPro" id="IPR013078">
    <property type="entry name" value="His_Pase_superF_clade-1"/>
</dbReference>
<dbReference type="EMBL" id="BOPZ01000013">
    <property type="protein sequence ID" value="GIM29095.1"/>
    <property type="molecule type" value="Genomic_DNA"/>
</dbReference>
<sequence length="212" mass="23938">MNTTLVLVRHGETEWNALGKFQGCKDINLSNEGILQAQFVKKRFENDFDCIYTSPLKRALQTAEIISNNTNLNPIIEPQLREINFGDWEGLTIREIANNYPNNFNKWRTDELDAPLCGGDISLKKASIRAKSAILEIVKKHKGKNIVIVSHGGIIKAGLIGLFNWKMTMYHKIVLGNTAVCKITFDDNFNPTIITLNDTSHLPNDYSIKSYV</sequence>
<dbReference type="PANTHER" id="PTHR48100">
    <property type="entry name" value="BROAD-SPECIFICITY PHOSPHATASE YOR283W-RELATED"/>
    <property type="match status" value="1"/>
</dbReference>
<dbReference type="Pfam" id="PF00300">
    <property type="entry name" value="His_Phos_1"/>
    <property type="match status" value="1"/>
</dbReference>
<evidence type="ECO:0000313" key="5">
    <source>
        <dbReference type="EMBL" id="GIM29095.1"/>
    </source>
</evidence>
<dbReference type="CDD" id="cd07067">
    <property type="entry name" value="HP_PGM_like"/>
    <property type="match status" value="1"/>
</dbReference>